<feature type="domain" description="C2H2-type" evidence="13">
    <location>
        <begin position="282"/>
        <end position="310"/>
    </location>
</feature>
<dbReference type="SMART" id="SM00868">
    <property type="entry name" value="zf-AD"/>
    <property type="match status" value="1"/>
</dbReference>
<keyword evidence="15" id="KW-1185">Reference proteome</keyword>
<dbReference type="InParanoid" id="A0A6J1WSY5"/>
<dbReference type="PANTHER" id="PTHR24393">
    <property type="entry name" value="ZINC FINGER PROTEIN"/>
    <property type="match status" value="1"/>
</dbReference>
<dbReference type="Pfam" id="PF13912">
    <property type="entry name" value="zf-C2H2_6"/>
    <property type="match status" value="1"/>
</dbReference>
<keyword evidence="4" id="KW-0677">Repeat</keyword>
<sequence length="424" mass="49964">MATWKLCRACLITKESFTYNLYENVSPDIYNFCTSVEIRENEDLPKGLCNSCYELLGKYTEFKQTCIQSQSTLLNLDLKSNLKKENRTFQEQIFINECDKTNKQPEIVTVKEEGFSDYNDANDFLETTDFSIDDTANEIKLKKREVKKLVKIKKKNKVKKHFNFTCEMCNKKFIYLERFEAHKLAHEGKIVPIHCLPCNKTFMTWSGLKRHNENEHTLVNLESLKCITCGKIFKNRESLKMHRKTHGERKMYVCDVCGKGFTTKFILRTHLETHKENRERQYTCEHCGKKFYTNTILLSHVSRRHTGRRFICQICNYPFTDKCNLAKHLLIHDGKKLYKCDICLKSYGTQSSLIEHKRIHSGERPFLCSYCPKGFLSKRRLNDHHRTHTGERPHKCTVCDLGFTQRGTLKRHMKVHDRVMPVIN</sequence>
<evidence type="ECO:0000313" key="16">
    <source>
        <dbReference type="RefSeq" id="XP_026758893.2"/>
    </source>
</evidence>
<keyword evidence="8" id="KW-0238">DNA-binding</keyword>
<dbReference type="SUPFAM" id="SSF57716">
    <property type="entry name" value="Glucocorticoid receptor-like (DNA-binding domain)"/>
    <property type="match status" value="1"/>
</dbReference>
<dbReference type="InterPro" id="IPR036236">
    <property type="entry name" value="Znf_C2H2_sf"/>
</dbReference>
<evidence type="ECO:0000256" key="7">
    <source>
        <dbReference type="ARBA" id="ARBA00023015"/>
    </source>
</evidence>
<dbReference type="Pfam" id="PF13894">
    <property type="entry name" value="zf-C2H2_4"/>
    <property type="match status" value="1"/>
</dbReference>
<dbReference type="GO" id="GO:0008270">
    <property type="term" value="F:zinc ion binding"/>
    <property type="evidence" value="ECO:0007669"/>
    <property type="project" value="UniProtKB-UniRule"/>
</dbReference>
<keyword evidence="10" id="KW-0539">Nucleus</keyword>
<evidence type="ECO:0000256" key="8">
    <source>
        <dbReference type="ARBA" id="ARBA00023125"/>
    </source>
</evidence>
<keyword evidence="6 12" id="KW-0862">Zinc</keyword>
<feature type="domain" description="C2H2-type" evidence="13">
    <location>
        <begin position="338"/>
        <end position="365"/>
    </location>
</feature>
<comment type="similarity">
    <text evidence="2">Belongs to the krueppel C2H2-type zinc-finger protein family.</text>
</comment>
<dbReference type="InterPro" id="IPR013087">
    <property type="entry name" value="Znf_C2H2_type"/>
</dbReference>
<evidence type="ECO:0000313" key="15">
    <source>
        <dbReference type="Proteomes" id="UP001652740"/>
    </source>
</evidence>
<dbReference type="KEGG" id="gmw:113518259"/>
<feature type="domain" description="C2H2-type" evidence="13">
    <location>
        <begin position="310"/>
        <end position="337"/>
    </location>
</feature>
<dbReference type="Pfam" id="PF07776">
    <property type="entry name" value="zf-AD"/>
    <property type="match status" value="1"/>
</dbReference>
<evidence type="ECO:0000256" key="5">
    <source>
        <dbReference type="ARBA" id="ARBA00022771"/>
    </source>
</evidence>
<name>A0A6J1WSY5_GALME</name>
<feature type="domain" description="C2H2-type" evidence="13">
    <location>
        <begin position="366"/>
        <end position="393"/>
    </location>
</feature>
<feature type="domain" description="C2H2-type" evidence="13">
    <location>
        <begin position="164"/>
        <end position="189"/>
    </location>
</feature>
<dbReference type="PROSITE" id="PS50157">
    <property type="entry name" value="ZINC_FINGER_C2H2_2"/>
    <property type="match status" value="9"/>
</dbReference>
<feature type="binding site" evidence="12">
    <location>
        <position position="49"/>
    </location>
    <ligand>
        <name>Zn(2+)</name>
        <dbReference type="ChEBI" id="CHEBI:29105"/>
    </ligand>
</feature>
<dbReference type="PANTHER" id="PTHR24393:SF15">
    <property type="entry name" value="IP01243P-RELATED"/>
    <property type="match status" value="1"/>
</dbReference>
<evidence type="ECO:0000256" key="2">
    <source>
        <dbReference type="ARBA" id="ARBA00006991"/>
    </source>
</evidence>
<dbReference type="Gene3D" id="3.30.160.60">
    <property type="entry name" value="Classic Zinc Finger"/>
    <property type="match status" value="7"/>
</dbReference>
<organism evidence="15 16">
    <name type="scientific">Galleria mellonella</name>
    <name type="common">Greater wax moth</name>
    <dbReference type="NCBI Taxonomy" id="7137"/>
    <lineage>
        <taxon>Eukaryota</taxon>
        <taxon>Metazoa</taxon>
        <taxon>Ecdysozoa</taxon>
        <taxon>Arthropoda</taxon>
        <taxon>Hexapoda</taxon>
        <taxon>Insecta</taxon>
        <taxon>Pterygota</taxon>
        <taxon>Neoptera</taxon>
        <taxon>Endopterygota</taxon>
        <taxon>Lepidoptera</taxon>
        <taxon>Glossata</taxon>
        <taxon>Ditrysia</taxon>
        <taxon>Pyraloidea</taxon>
        <taxon>Pyralidae</taxon>
        <taxon>Galleriinae</taxon>
        <taxon>Galleria</taxon>
    </lineage>
</organism>
<evidence type="ECO:0000256" key="4">
    <source>
        <dbReference type="ARBA" id="ARBA00022737"/>
    </source>
</evidence>
<accession>A0A6J1WSY5</accession>
<keyword evidence="5 11" id="KW-0863">Zinc-finger</keyword>
<keyword evidence="9" id="KW-0804">Transcription</keyword>
<evidence type="ECO:0000256" key="6">
    <source>
        <dbReference type="ARBA" id="ARBA00022833"/>
    </source>
</evidence>
<protein>
    <submittedName>
        <fullName evidence="16">Zinc finger protein 624-like</fullName>
    </submittedName>
</protein>
<dbReference type="Gene3D" id="3.40.1800.20">
    <property type="match status" value="1"/>
</dbReference>
<feature type="binding site" evidence="12">
    <location>
        <position position="10"/>
    </location>
    <ligand>
        <name>Zn(2+)</name>
        <dbReference type="ChEBI" id="CHEBI:29105"/>
    </ligand>
</feature>
<dbReference type="PROSITE" id="PS51915">
    <property type="entry name" value="ZAD"/>
    <property type="match status" value="1"/>
</dbReference>
<evidence type="ECO:0000256" key="12">
    <source>
        <dbReference type="PROSITE-ProRule" id="PRU01263"/>
    </source>
</evidence>
<dbReference type="GeneID" id="113518259"/>
<dbReference type="RefSeq" id="XP_026758893.2">
    <property type="nucleotide sequence ID" value="XM_026903092.3"/>
</dbReference>
<evidence type="ECO:0000256" key="1">
    <source>
        <dbReference type="ARBA" id="ARBA00004123"/>
    </source>
</evidence>
<evidence type="ECO:0000256" key="3">
    <source>
        <dbReference type="ARBA" id="ARBA00022723"/>
    </source>
</evidence>
<proteinExistence type="inferred from homology"/>
<evidence type="ECO:0000256" key="10">
    <source>
        <dbReference type="ARBA" id="ARBA00023242"/>
    </source>
</evidence>
<keyword evidence="3 12" id="KW-0479">Metal-binding</keyword>
<gene>
    <name evidence="16" type="primary">LOC113518259</name>
</gene>
<evidence type="ECO:0000259" key="14">
    <source>
        <dbReference type="PROSITE" id="PS51915"/>
    </source>
</evidence>
<feature type="binding site" evidence="12">
    <location>
        <position position="52"/>
    </location>
    <ligand>
        <name>Zn(2+)</name>
        <dbReference type="ChEBI" id="CHEBI:29105"/>
    </ligand>
</feature>
<evidence type="ECO:0000256" key="9">
    <source>
        <dbReference type="ARBA" id="ARBA00023163"/>
    </source>
</evidence>
<evidence type="ECO:0000259" key="13">
    <source>
        <dbReference type="PROSITE" id="PS50157"/>
    </source>
</evidence>
<feature type="domain" description="C2H2-type" evidence="13">
    <location>
        <begin position="394"/>
        <end position="421"/>
    </location>
</feature>
<feature type="domain" description="C2H2-type" evidence="13">
    <location>
        <begin position="224"/>
        <end position="251"/>
    </location>
</feature>
<dbReference type="SUPFAM" id="SSF57667">
    <property type="entry name" value="beta-beta-alpha zinc fingers"/>
    <property type="match status" value="5"/>
</dbReference>
<feature type="domain" description="C2H2-type" evidence="13">
    <location>
        <begin position="193"/>
        <end position="217"/>
    </location>
</feature>
<comment type="subcellular location">
    <subcellularLocation>
        <location evidence="1">Nucleus</location>
    </subcellularLocation>
</comment>
<dbReference type="AlphaFoldDB" id="A0A6J1WSY5"/>
<dbReference type="SMART" id="SM00355">
    <property type="entry name" value="ZnF_C2H2"/>
    <property type="match status" value="9"/>
</dbReference>
<feature type="binding site" evidence="12">
    <location>
        <position position="7"/>
    </location>
    <ligand>
        <name>Zn(2+)</name>
        <dbReference type="ChEBI" id="CHEBI:29105"/>
    </ligand>
</feature>
<dbReference type="GO" id="GO:0000978">
    <property type="term" value="F:RNA polymerase II cis-regulatory region sequence-specific DNA binding"/>
    <property type="evidence" value="ECO:0007669"/>
    <property type="project" value="TreeGrafter"/>
</dbReference>
<dbReference type="InterPro" id="IPR012934">
    <property type="entry name" value="Znf_AD"/>
</dbReference>
<keyword evidence="7" id="KW-0805">Transcription regulation</keyword>
<dbReference type="Pfam" id="PF00096">
    <property type="entry name" value="zf-C2H2"/>
    <property type="match status" value="3"/>
</dbReference>
<reference evidence="16" key="1">
    <citation type="submission" date="2025-08" db="UniProtKB">
        <authorList>
            <consortium name="RefSeq"/>
        </authorList>
    </citation>
    <scope>IDENTIFICATION</scope>
    <source>
        <tissue evidence="16">Whole larvae</tissue>
    </source>
</reference>
<dbReference type="GO" id="GO:0001227">
    <property type="term" value="F:DNA-binding transcription repressor activity, RNA polymerase II-specific"/>
    <property type="evidence" value="ECO:0007669"/>
    <property type="project" value="TreeGrafter"/>
</dbReference>
<dbReference type="Proteomes" id="UP001652740">
    <property type="component" value="Unplaced"/>
</dbReference>
<evidence type="ECO:0000256" key="11">
    <source>
        <dbReference type="PROSITE-ProRule" id="PRU00042"/>
    </source>
</evidence>
<feature type="domain" description="C2H2-type" evidence="13">
    <location>
        <begin position="252"/>
        <end position="279"/>
    </location>
</feature>
<dbReference type="PROSITE" id="PS00028">
    <property type="entry name" value="ZINC_FINGER_C2H2_1"/>
    <property type="match status" value="9"/>
</dbReference>
<dbReference type="FunCoup" id="A0A6J1WSY5">
    <property type="interactions" value="75"/>
</dbReference>
<feature type="domain" description="ZAD" evidence="14">
    <location>
        <begin position="5"/>
        <end position="76"/>
    </location>
</feature>
<dbReference type="GO" id="GO:0005654">
    <property type="term" value="C:nucleoplasm"/>
    <property type="evidence" value="ECO:0007669"/>
    <property type="project" value="TreeGrafter"/>
</dbReference>
<dbReference type="GO" id="GO:0048598">
    <property type="term" value="P:embryonic morphogenesis"/>
    <property type="evidence" value="ECO:0007669"/>
    <property type="project" value="UniProtKB-ARBA"/>
</dbReference>